<dbReference type="Pfam" id="PF07336">
    <property type="entry name" value="ABATE"/>
    <property type="match status" value="1"/>
</dbReference>
<dbReference type="PANTHER" id="PTHR35525:SF3">
    <property type="entry name" value="BLL6575 PROTEIN"/>
    <property type="match status" value="1"/>
</dbReference>
<gene>
    <name evidence="2" type="ORF">NWFMUON74_70300</name>
</gene>
<name>A0A7G1KVE3_9NOCA</name>
<feature type="domain" description="Zinc finger CGNR" evidence="1">
    <location>
        <begin position="133"/>
        <end position="176"/>
    </location>
</feature>
<keyword evidence="3" id="KW-1185">Reference proteome</keyword>
<proteinExistence type="predicted"/>
<dbReference type="KEGG" id="nwl:NWFMUON74_70300"/>
<protein>
    <recommendedName>
        <fullName evidence="1">Zinc finger CGNR domain-containing protein</fullName>
    </recommendedName>
</protein>
<dbReference type="InterPro" id="IPR010852">
    <property type="entry name" value="ABATE"/>
</dbReference>
<sequence length="179" mass="19117">MFTFVSGNAALDFAGTVAARTTDYRDRLATPAALARWLIAADLLDAVPECDETALRRAVAVREAVYRLALAAIRGEPSGESDRALVNDTAAGQLPLVTLLSDHTVRRTGGVDAALAAVARSAVELLGGPDRERIKQCGRDNCTRLYVDTSRGGTRRWCDMARCGNRAKSAAFRARHGGS</sequence>
<dbReference type="PANTHER" id="PTHR35525">
    <property type="entry name" value="BLL6575 PROTEIN"/>
    <property type="match status" value="1"/>
</dbReference>
<evidence type="ECO:0000313" key="2">
    <source>
        <dbReference type="EMBL" id="BCK59258.1"/>
    </source>
</evidence>
<accession>A0A7G1KVE3</accession>
<dbReference type="AlphaFoldDB" id="A0A7G1KVE3"/>
<evidence type="ECO:0000313" key="3">
    <source>
        <dbReference type="Proteomes" id="UP000516173"/>
    </source>
</evidence>
<evidence type="ECO:0000259" key="1">
    <source>
        <dbReference type="Pfam" id="PF11706"/>
    </source>
</evidence>
<dbReference type="Gene3D" id="1.10.3300.10">
    <property type="entry name" value="Jann2411-like domain"/>
    <property type="match status" value="1"/>
</dbReference>
<dbReference type="EMBL" id="AP023396">
    <property type="protein sequence ID" value="BCK59258.1"/>
    <property type="molecule type" value="Genomic_DNA"/>
</dbReference>
<reference evidence="2 3" key="1">
    <citation type="submission" date="2020-08" db="EMBL/GenBank/DDBJ databases">
        <title>Genome Sequencing of Nocardia wallacei strain FMUON74 and assembly.</title>
        <authorList>
            <person name="Toyokawa M."/>
            <person name="Uesaka K."/>
        </authorList>
    </citation>
    <scope>NUCLEOTIDE SEQUENCE [LARGE SCALE GENOMIC DNA]</scope>
    <source>
        <strain evidence="2 3">FMUON74</strain>
    </source>
</reference>
<dbReference type="InterPro" id="IPR021005">
    <property type="entry name" value="Znf_CGNR"/>
</dbReference>
<dbReference type="Pfam" id="PF11706">
    <property type="entry name" value="zf-CGNR"/>
    <property type="match status" value="1"/>
</dbReference>
<organism evidence="2 3">
    <name type="scientific">Nocardia wallacei</name>
    <dbReference type="NCBI Taxonomy" id="480035"/>
    <lineage>
        <taxon>Bacteria</taxon>
        <taxon>Bacillati</taxon>
        <taxon>Actinomycetota</taxon>
        <taxon>Actinomycetes</taxon>
        <taxon>Mycobacteriales</taxon>
        <taxon>Nocardiaceae</taxon>
        <taxon>Nocardia</taxon>
    </lineage>
</organism>
<dbReference type="InterPro" id="IPR023286">
    <property type="entry name" value="ABATE_dom_sf"/>
</dbReference>
<dbReference type="SUPFAM" id="SSF160904">
    <property type="entry name" value="Jann2411-like"/>
    <property type="match status" value="1"/>
</dbReference>
<dbReference type="Proteomes" id="UP000516173">
    <property type="component" value="Chromosome"/>
</dbReference>